<reference evidence="6 7" key="1">
    <citation type="submission" date="2024-08" db="EMBL/GenBank/DDBJ databases">
        <title>The draft genome of Apodemus speciosus.</title>
        <authorList>
            <person name="Nabeshima K."/>
            <person name="Suzuki S."/>
            <person name="Onuma M."/>
        </authorList>
    </citation>
    <scope>NUCLEOTIDE SEQUENCE [LARGE SCALE GENOMIC DNA]</scope>
    <source>
        <strain evidence="6">IB14-021</strain>
    </source>
</reference>
<evidence type="ECO:0000313" key="7">
    <source>
        <dbReference type="Proteomes" id="UP001623349"/>
    </source>
</evidence>
<sequence length="720" mass="80236">MGSSSHSGEAFGSNKENISIYSLVGRLVDCTLDLDMEAHLADVETSGSPTSSLASTSRYTPVEDDDVVFIESIQPPVCAPAIPNERNFVFASSKHENPQGTDSTIPASSRDLTSQKGNICETIVIDDEADTDTNGEEEKNPTNFIEWVPHGNNNSTKNVDFPIASLSTSKTKTAIGPFNPGRIDVTDAVQNGRFAVHHNPDSCISQSASFPRNQKQQKVDSLSPVASLPKQNFQPSNQQHLTKPANKITCANCKNPLQKGQTAYQRKGSAHLFCSTTCLSSFSHKRTRKTRNIMCKKPDALRGQESLGSLELELWTVVSHHVELNLGPLQEKPVLLTAEPSLQPQVLALFNARMSPVRTTTVVPPVESSKSLQEFYSASLSPYENCQSLRKEVFTKSRCIICNKLGEVRHEISVNSITHKLCSNNCFNEYRLTNGLVMNCCEQCSKYMPKSTGHSILITGQQKRFCCQNCADEYKEIMEAKSKILLLQNRKRNAIREANEKIFHESSSALSGNTGEIPEKKEKISEIIKVAADCSLDTSSEEQNVNLPCSVAAVSDTVQEQLGDKNSEEFDMSVVLSLDPGSWPRILNMKQREFLVKNDPPQIRNFNFPKDSAGKKFSETYYTRILPNGEKGIRPWLLYSASKDSVFCLYCRLFGEGKNQLRNENGCKDWHHLSHLLSKHEESEMHINNSVKYSKLKSNLENKTNDATEDEENCVQLLYT</sequence>
<dbReference type="InterPro" id="IPR010507">
    <property type="entry name" value="Znf_MYM"/>
</dbReference>
<evidence type="ECO:0000313" key="6">
    <source>
        <dbReference type="EMBL" id="GAB1298940.1"/>
    </source>
</evidence>
<protein>
    <submittedName>
        <fullName evidence="6">Zinc finger MYM-type protein 5</fullName>
    </submittedName>
</protein>
<keyword evidence="4" id="KW-0862">Zinc</keyword>
<evidence type="ECO:0000256" key="4">
    <source>
        <dbReference type="ARBA" id="ARBA00022833"/>
    </source>
</evidence>
<dbReference type="SUPFAM" id="SSF57716">
    <property type="entry name" value="Glucocorticoid receptor-like (DNA-binding domain)"/>
    <property type="match status" value="1"/>
</dbReference>
<dbReference type="Pfam" id="PF06467">
    <property type="entry name" value="zf-FCS"/>
    <property type="match status" value="3"/>
</dbReference>
<evidence type="ECO:0000259" key="5">
    <source>
        <dbReference type="SMART" id="SM00746"/>
    </source>
</evidence>
<dbReference type="Proteomes" id="UP001623349">
    <property type="component" value="Unassembled WGS sequence"/>
</dbReference>
<dbReference type="SMART" id="SM00746">
    <property type="entry name" value="TRASH"/>
    <property type="match status" value="3"/>
</dbReference>
<feature type="domain" description="TRASH" evidence="5">
    <location>
        <begin position="399"/>
        <end position="434"/>
    </location>
</feature>
<organism evidence="6 7">
    <name type="scientific">Apodemus speciosus</name>
    <name type="common">Large Japanese field mouse</name>
    <dbReference type="NCBI Taxonomy" id="105296"/>
    <lineage>
        <taxon>Eukaryota</taxon>
        <taxon>Metazoa</taxon>
        <taxon>Chordata</taxon>
        <taxon>Craniata</taxon>
        <taxon>Vertebrata</taxon>
        <taxon>Euteleostomi</taxon>
        <taxon>Mammalia</taxon>
        <taxon>Eutheria</taxon>
        <taxon>Euarchontoglires</taxon>
        <taxon>Glires</taxon>
        <taxon>Rodentia</taxon>
        <taxon>Myomorpha</taxon>
        <taxon>Muroidea</taxon>
        <taxon>Muridae</taxon>
        <taxon>Murinae</taxon>
        <taxon>Apodemus</taxon>
    </lineage>
</organism>
<evidence type="ECO:0000256" key="2">
    <source>
        <dbReference type="ARBA" id="ARBA00022737"/>
    </source>
</evidence>
<keyword evidence="1" id="KW-0479">Metal-binding</keyword>
<feature type="domain" description="TRASH" evidence="5">
    <location>
        <begin position="441"/>
        <end position="478"/>
    </location>
</feature>
<keyword evidence="2" id="KW-0677">Repeat</keyword>
<dbReference type="InterPro" id="IPR011017">
    <property type="entry name" value="TRASH_dom"/>
</dbReference>
<comment type="caution">
    <text evidence="6">The sequence shown here is derived from an EMBL/GenBank/DDBJ whole genome shotgun (WGS) entry which is preliminary data.</text>
</comment>
<gene>
    <name evidence="6" type="ORF">APTSU1_001417600</name>
</gene>
<keyword evidence="3" id="KW-0863">Zinc-finger</keyword>
<dbReference type="PANTHER" id="PTHR45736">
    <property type="entry name" value="ZINC FINGER MYM-TYPE PROTEIN"/>
    <property type="match status" value="1"/>
</dbReference>
<accession>A0ABQ0FI79</accession>
<dbReference type="EMBL" id="BAAFST010000014">
    <property type="protein sequence ID" value="GAB1298940.1"/>
    <property type="molecule type" value="Genomic_DNA"/>
</dbReference>
<dbReference type="InterPro" id="IPR051284">
    <property type="entry name" value="ZnF_MYMT-QRICH1"/>
</dbReference>
<name>A0ABQ0FI79_APOSI</name>
<feature type="domain" description="TRASH" evidence="5">
    <location>
        <begin position="250"/>
        <end position="286"/>
    </location>
</feature>
<evidence type="ECO:0000256" key="3">
    <source>
        <dbReference type="ARBA" id="ARBA00022771"/>
    </source>
</evidence>
<proteinExistence type="predicted"/>
<dbReference type="PANTHER" id="PTHR45736:SF7">
    <property type="entry name" value="ZINC FINGER MYM-TYPE PROTEIN 5"/>
    <property type="match status" value="1"/>
</dbReference>
<evidence type="ECO:0000256" key="1">
    <source>
        <dbReference type="ARBA" id="ARBA00022723"/>
    </source>
</evidence>
<keyword evidence="7" id="KW-1185">Reference proteome</keyword>